<sequence length="433" mass="48827">MTESSHAYRLPSWSTALERFYELAPYFPRCSTTKNAALTRPKELAVRHPYIQVNPKCLVSWLIFDLDDVEDWYSWETADLPPPNLVVRNRQGDHRSEHWYYAITPVAKGPNAREKPLAFLKAVYQGMAARIRYADPHYANGPVAKTPGHRFWSTLEIHDHEYSLGELAEYLAMGDSVSPPLPGEHQDAEIESRHVWMFNHLRRRVAYPNVVRFRENDDYEGFERLLLSEAGRANQFAQSGWGRSNLRLSQLKATCRSIARWTWYRYTGQGSGCNRGVMRLSGSLPLRERQQLSSNRTHEVRRQSTKDRIVASVKALKLAGEAVTFAAIARNSGLCRQTVARYRDLVDQCCSAPGSNAQVCVNAGSERKDAVRSGCVTFGVHQITSCSKTSGQYSYDTNNVAFSPGAGVSNHHKSITGRVDEVPGWGKILYLDG</sequence>
<name>A1U7R1_MARN8</name>
<dbReference type="AlphaFoldDB" id="A1U7R1"/>
<organism evidence="1 2">
    <name type="scientific">Marinobacter nauticus (strain ATCC 700491 / DSM 11845 / VT8)</name>
    <name type="common">Marinobacter aquaeolei</name>
    <dbReference type="NCBI Taxonomy" id="351348"/>
    <lineage>
        <taxon>Bacteria</taxon>
        <taxon>Pseudomonadati</taxon>
        <taxon>Pseudomonadota</taxon>
        <taxon>Gammaproteobacteria</taxon>
        <taxon>Pseudomonadales</taxon>
        <taxon>Marinobacteraceae</taxon>
        <taxon>Marinobacter</taxon>
    </lineage>
</organism>
<dbReference type="OrthoDB" id="5445431at2"/>
<dbReference type="Gene3D" id="1.10.340.50">
    <property type="match status" value="1"/>
</dbReference>
<evidence type="ECO:0000313" key="2">
    <source>
        <dbReference type="Proteomes" id="UP000000998"/>
    </source>
</evidence>
<gene>
    <name evidence="1" type="ordered locus">Maqu_4179</name>
</gene>
<dbReference type="eggNOG" id="COG2197">
    <property type="taxonomic scope" value="Bacteria"/>
</dbReference>
<dbReference type="Proteomes" id="UP000000998">
    <property type="component" value="Plasmid pMAQU01"/>
</dbReference>
<proteinExistence type="predicted"/>
<dbReference type="EMBL" id="CP000515">
    <property type="protein sequence ID" value="ABM21030.1"/>
    <property type="molecule type" value="Genomic_DNA"/>
</dbReference>
<keyword evidence="1" id="KW-0614">Plasmid</keyword>
<accession>A1U7R1</accession>
<dbReference type="HOGENOM" id="CLU_045112_2_0_6"/>
<reference evidence="2" key="1">
    <citation type="journal article" date="2011" name="Appl. Environ. Microbiol.">
        <title>Genomic potential of Marinobacter aquaeolei, a biogeochemical 'opportunitroph'.</title>
        <authorList>
            <person name="Singer E."/>
            <person name="Webb E.A."/>
            <person name="Nelson W.C."/>
            <person name="Heidelberg J.F."/>
            <person name="Ivanova N."/>
            <person name="Pati A."/>
            <person name="Edwards K.J."/>
        </authorList>
    </citation>
    <scope>NUCLEOTIDE SEQUENCE [LARGE SCALE GENOMIC DNA]</scope>
    <source>
        <strain evidence="2">ATCC 700491 / DSM 11845 / VT8</strain>
    </source>
</reference>
<dbReference type="RefSeq" id="WP_011783323.1">
    <property type="nucleotide sequence ID" value="NC_008738.1"/>
</dbReference>
<dbReference type="InterPro" id="IPR004322">
    <property type="entry name" value="Plasmid_replicase_bac"/>
</dbReference>
<dbReference type="KEGG" id="maq:Maqu_4179"/>
<dbReference type="SMR" id="A1U7R1"/>
<protein>
    <submittedName>
        <fullName evidence="1">Plasmid replicase</fullName>
    </submittedName>
</protein>
<dbReference type="Pfam" id="PF03090">
    <property type="entry name" value="Replicase"/>
    <property type="match status" value="1"/>
</dbReference>
<evidence type="ECO:0000313" key="1">
    <source>
        <dbReference type="EMBL" id="ABM21030.1"/>
    </source>
</evidence>
<geneLocation type="plasmid" evidence="1 2">
    <name>pMAQU01</name>
</geneLocation>